<feature type="compositionally biased region" description="Basic and acidic residues" evidence="1">
    <location>
        <begin position="99"/>
        <end position="120"/>
    </location>
</feature>
<gene>
    <name evidence="3" type="ORF">FisN_18Lh253</name>
</gene>
<feature type="region of interest" description="Disordered" evidence="1">
    <location>
        <begin position="359"/>
        <end position="396"/>
    </location>
</feature>
<evidence type="ECO:0000313" key="4">
    <source>
        <dbReference type="Proteomes" id="UP000198406"/>
    </source>
</evidence>
<dbReference type="OrthoDB" id="1111734at2759"/>
<feature type="compositionally biased region" description="Basic residues" evidence="1">
    <location>
        <begin position="172"/>
        <end position="182"/>
    </location>
</feature>
<organism evidence="3 4">
    <name type="scientific">Fistulifera solaris</name>
    <name type="common">Oleaginous diatom</name>
    <dbReference type="NCBI Taxonomy" id="1519565"/>
    <lineage>
        <taxon>Eukaryota</taxon>
        <taxon>Sar</taxon>
        <taxon>Stramenopiles</taxon>
        <taxon>Ochrophyta</taxon>
        <taxon>Bacillariophyta</taxon>
        <taxon>Bacillariophyceae</taxon>
        <taxon>Bacillariophycidae</taxon>
        <taxon>Naviculales</taxon>
        <taxon>Naviculaceae</taxon>
        <taxon>Fistulifera</taxon>
    </lineage>
</organism>
<feature type="compositionally biased region" description="Basic and acidic residues" evidence="1">
    <location>
        <begin position="274"/>
        <end position="294"/>
    </location>
</feature>
<dbReference type="Pfam" id="PF06991">
    <property type="entry name" value="MFAP1"/>
    <property type="match status" value="1"/>
</dbReference>
<proteinExistence type="predicted"/>
<feature type="region of interest" description="Disordered" evidence="1">
    <location>
        <begin position="1"/>
        <end position="34"/>
    </location>
</feature>
<evidence type="ECO:0000259" key="2">
    <source>
        <dbReference type="Pfam" id="PF06991"/>
    </source>
</evidence>
<feature type="compositionally biased region" description="Low complexity" evidence="1">
    <location>
        <begin position="221"/>
        <end position="239"/>
    </location>
</feature>
<reference evidence="3 4" key="1">
    <citation type="journal article" date="2015" name="Plant Cell">
        <title>Oil accumulation by the oleaginous diatom Fistulifera solaris as revealed by the genome and transcriptome.</title>
        <authorList>
            <person name="Tanaka T."/>
            <person name="Maeda Y."/>
            <person name="Veluchamy A."/>
            <person name="Tanaka M."/>
            <person name="Abida H."/>
            <person name="Marechal E."/>
            <person name="Bowler C."/>
            <person name="Muto M."/>
            <person name="Sunaga Y."/>
            <person name="Tanaka M."/>
            <person name="Yoshino T."/>
            <person name="Taniguchi T."/>
            <person name="Fukuda Y."/>
            <person name="Nemoto M."/>
            <person name="Matsumoto M."/>
            <person name="Wong P.S."/>
            <person name="Aburatani S."/>
            <person name="Fujibuchi W."/>
        </authorList>
    </citation>
    <scope>NUCLEOTIDE SEQUENCE [LARGE SCALE GENOMIC DNA]</scope>
    <source>
        <strain evidence="3 4">JPCC DA0580</strain>
    </source>
</reference>
<dbReference type="Proteomes" id="UP000198406">
    <property type="component" value="Unassembled WGS sequence"/>
</dbReference>
<feature type="compositionally biased region" description="Polar residues" evidence="1">
    <location>
        <begin position="189"/>
        <end position="203"/>
    </location>
</feature>
<keyword evidence="4" id="KW-1185">Reference proteome</keyword>
<sequence>MSGKKQDNGFGRDDMAALLGGGLPERLMRPQVPVMKTNKARKDVADMSTQETAAWLLQQQQQKKGKETMIQRHRTTKVRKYHELLLEEQQNRSMTAAHPSKEDDHSDSGVDRNKETEKDASVVPVITRRRRRPSTSSSSTSSSSSSGESSAPPRRPRQDSSDTDSEEEVRRQRVLQQRRQHQRSPVDDASSTEATQFTPSQSLPEAPKVMQSKPTRFPVKSSSSSSSSSSTSSGSSSDDSSSEEEAEEEVRAKPIFVPRHKRGVIQSAEELAEEEKANENKRKRLEEKRMKESRAMVQKVLLDASKQVGSNDDAFEGITGARNSVPDDDDLDEDEEYDKWEVRELERLVYELDMENARMEEARERERRRNMTDEEIMRERMESGSPRDKEESKRTGQRYFHRGAFYMDESEWDESDVRHKAEEYAAAATGADKIDKMALPKIMQVKNFGRANQNLKYQGLAAEDTTDKQMKVLPILGPKRKKNQV</sequence>
<dbReference type="InParanoid" id="A0A1Z5JU97"/>
<feature type="compositionally biased region" description="Basic residues" evidence="1">
    <location>
        <begin position="71"/>
        <end position="80"/>
    </location>
</feature>
<protein>
    <submittedName>
        <fullName evidence="3">Microfibrillar-associated protein 1</fullName>
    </submittedName>
</protein>
<dbReference type="InterPro" id="IPR009730">
    <property type="entry name" value="MFAP1_C"/>
</dbReference>
<comment type="caution">
    <text evidence="3">The sequence shown here is derived from an EMBL/GenBank/DDBJ whole genome shotgun (WGS) entry which is preliminary data.</text>
</comment>
<dbReference type="InterPro" id="IPR033194">
    <property type="entry name" value="MFAP1"/>
</dbReference>
<feature type="compositionally biased region" description="Basic and acidic residues" evidence="1">
    <location>
        <begin position="359"/>
        <end position="394"/>
    </location>
</feature>
<dbReference type="AlphaFoldDB" id="A0A1Z5JU97"/>
<dbReference type="PANTHER" id="PTHR15327">
    <property type="entry name" value="MICROFIBRIL-ASSOCIATED PROTEIN"/>
    <property type="match status" value="1"/>
</dbReference>
<evidence type="ECO:0000256" key="1">
    <source>
        <dbReference type="SAM" id="MobiDB-lite"/>
    </source>
</evidence>
<feature type="domain" description="Micro-fibrillar-associated protein 1 C-terminal" evidence="2">
    <location>
        <begin position="241"/>
        <end position="465"/>
    </location>
</feature>
<feature type="compositionally biased region" description="Acidic residues" evidence="1">
    <location>
        <begin position="326"/>
        <end position="337"/>
    </location>
</feature>
<feature type="compositionally biased region" description="Low complexity" evidence="1">
    <location>
        <begin position="134"/>
        <end position="152"/>
    </location>
</feature>
<name>A0A1Z5JU97_FISSO</name>
<feature type="region of interest" description="Disordered" evidence="1">
    <location>
        <begin position="58"/>
        <end position="337"/>
    </location>
</feature>
<feature type="compositionally biased region" description="Basic and acidic residues" evidence="1">
    <location>
        <begin position="1"/>
        <end position="15"/>
    </location>
</feature>
<accession>A0A1Z5JU97</accession>
<evidence type="ECO:0000313" key="3">
    <source>
        <dbReference type="EMBL" id="GAX17597.1"/>
    </source>
</evidence>
<dbReference type="EMBL" id="BDSP01000118">
    <property type="protein sequence ID" value="GAX17597.1"/>
    <property type="molecule type" value="Genomic_DNA"/>
</dbReference>